<proteinExistence type="inferred from homology"/>
<dbReference type="SUPFAM" id="SSF56801">
    <property type="entry name" value="Acetyl-CoA synthetase-like"/>
    <property type="match status" value="1"/>
</dbReference>
<dbReference type="RefSeq" id="WP_067064443.1">
    <property type="nucleotide sequence ID" value="NZ_CP014699.1"/>
</dbReference>
<keyword evidence="2" id="KW-0276">Fatty acid metabolism</keyword>
<dbReference type="Pfam" id="PF00501">
    <property type="entry name" value="AMP-binding"/>
    <property type="match status" value="1"/>
</dbReference>
<gene>
    <name evidence="5" type="ORF">A0O21_09010</name>
</gene>
<dbReference type="GO" id="GO:0005886">
    <property type="term" value="C:plasma membrane"/>
    <property type="evidence" value="ECO:0007669"/>
    <property type="project" value="TreeGrafter"/>
</dbReference>
<dbReference type="KEGG" id="spat:A0O21_09010"/>
<dbReference type="PANTHER" id="PTHR22754">
    <property type="entry name" value="DISCO-INTERACTING PROTEIN 2 DIP2 -RELATED"/>
    <property type="match status" value="1"/>
</dbReference>
<dbReference type="PANTHER" id="PTHR22754:SF32">
    <property type="entry name" value="DISCO-INTERACTING PROTEIN 2"/>
    <property type="match status" value="1"/>
</dbReference>
<keyword evidence="6" id="KW-1185">Reference proteome</keyword>
<keyword evidence="3" id="KW-0443">Lipid metabolism</keyword>
<protein>
    <submittedName>
        <fullName evidence="5">Peptide synthetase</fullName>
    </submittedName>
</protein>
<feature type="domain" description="AMP-dependent synthetase/ligase" evidence="4">
    <location>
        <begin position="28"/>
        <end position="396"/>
    </location>
</feature>
<dbReference type="GO" id="GO:0070566">
    <property type="term" value="F:adenylyltransferase activity"/>
    <property type="evidence" value="ECO:0007669"/>
    <property type="project" value="TreeGrafter"/>
</dbReference>
<dbReference type="FunFam" id="3.40.50.12780:FF:000013">
    <property type="entry name" value="Long-chain-fatty-acid--AMP ligase FadD32"/>
    <property type="match status" value="1"/>
</dbReference>
<comment type="similarity">
    <text evidence="1">Belongs to the ATP-dependent AMP-binding enzyme family.</text>
</comment>
<evidence type="ECO:0000256" key="2">
    <source>
        <dbReference type="ARBA" id="ARBA00022832"/>
    </source>
</evidence>
<dbReference type="InterPro" id="IPR042099">
    <property type="entry name" value="ANL_N_sf"/>
</dbReference>
<evidence type="ECO:0000313" key="5">
    <source>
        <dbReference type="EMBL" id="AND80129.1"/>
    </source>
</evidence>
<evidence type="ECO:0000256" key="1">
    <source>
        <dbReference type="ARBA" id="ARBA00006432"/>
    </source>
</evidence>
<dbReference type="AlphaFoldDB" id="A0A172Q9G6"/>
<dbReference type="InterPro" id="IPR045851">
    <property type="entry name" value="AMP-bd_C_sf"/>
</dbReference>
<dbReference type="InterPro" id="IPR000873">
    <property type="entry name" value="AMP-dep_synth/lig_dom"/>
</dbReference>
<evidence type="ECO:0000256" key="3">
    <source>
        <dbReference type="ARBA" id="ARBA00023098"/>
    </source>
</evidence>
<dbReference type="Gene3D" id="3.30.300.30">
    <property type="match status" value="1"/>
</dbReference>
<organism evidence="5 6">
    <name type="scientific">Streptococcus pantholopis</name>
    <dbReference type="NCBI Taxonomy" id="1811193"/>
    <lineage>
        <taxon>Bacteria</taxon>
        <taxon>Bacillati</taxon>
        <taxon>Bacillota</taxon>
        <taxon>Bacilli</taxon>
        <taxon>Lactobacillales</taxon>
        <taxon>Streptococcaceae</taxon>
        <taxon>Streptococcus</taxon>
    </lineage>
</organism>
<dbReference type="InterPro" id="IPR020845">
    <property type="entry name" value="AMP-binding_CS"/>
</dbReference>
<dbReference type="OrthoDB" id="9765680at2"/>
<name>A0A172Q9G6_9STRE</name>
<dbReference type="GO" id="GO:0071766">
    <property type="term" value="P:Actinobacterium-type cell wall biogenesis"/>
    <property type="evidence" value="ECO:0007669"/>
    <property type="project" value="UniProtKB-ARBA"/>
</dbReference>
<reference evidence="5 6" key="1">
    <citation type="journal article" date="2016" name="Int. J. Syst. Evol. Microbiol.">
        <title>Streptococcuspantholopis sp. nov., isolated from faeces of the Tibetan antelope (Pantholops hodgsonii).</title>
        <authorList>
            <person name="Bai X."/>
            <person name="Xiong Y."/>
            <person name="Lu S."/>
            <person name="Jin D."/>
            <person name="Lai X."/>
            <person name="Yang J."/>
            <person name="Niu L."/>
            <person name="Hu S."/>
            <person name="Meng X."/>
            <person name="Pu J."/>
            <person name="Ye C."/>
            <person name="Xu J."/>
        </authorList>
    </citation>
    <scope>NUCLEOTIDE SEQUENCE [LARGE SCALE GENOMIC DNA]</scope>
    <source>
        <strain evidence="5 6">TA 26</strain>
    </source>
</reference>
<dbReference type="Proteomes" id="UP000077317">
    <property type="component" value="Chromosome"/>
</dbReference>
<reference evidence="6" key="2">
    <citation type="submission" date="2016-03" db="EMBL/GenBank/DDBJ databases">
        <title>Streptococcus antelopensis sp. nov., isolated from the feces of the Tibetan antelope (Pantholops hodgsonii) in Hoh Xil National Nature Reserve, Qinghai, China.</title>
        <authorList>
            <person name="Bai X."/>
        </authorList>
    </citation>
    <scope>NUCLEOTIDE SEQUENCE [LARGE SCALE GENOMIC DNA]</scope>
    <source>
        <strain evidence="6">TA 26</strain>
    </source>
</reference>
<dbReference type="EMBL" id="CP014699">
    <property type="protein sequence ID" value="AND80129.1"/>
    <property type="molecule type" value="Genomic_DNA"/>
</dbReference>
<evidence type="ECO:0000259" key="4">
    <source>
        <dbReference type="Pfam" id="PF00501"/>
    </source>
</evidence>
<dbReference type="GO" id="GO:0006633">
    <property type="term" value="P:fatty acid biosynthetic process"/>
    <property type="evidence" value="ECO:0007669"/>
    <property type="project" value="TreeGrafter"/>
</dbReference>
<accession>A0A172Q9G6</accession>
<sequence length="551" mass="62548">MAKFIDILKKNISENRGRKLYTYYEGYDVIDSVTYSEFDSRVKDFGGYLQSLDSKGERALILLPSGVDYLTAYFACLFTQTICIPMYVVDDQSKAEMVKQIIENSDAQYIITSTKYCTNLEYWFGDLVEDLMICYIDDFVKSSFVEAEICDEQIAYLQYTSGSTSQAKGVKVTYNNIYANCLIMKNHFTFSDKDIFTTWLPFYFDMGLIGSAINTIFNASSNYFTSAEGFMKSPISWLNAISIYHGTILIAPNFAYEMCSNIPAEEMKDIDLSSVRLTINGSELVRYSTLHALAEKMKKYKLNPQSFNPAYGLAENTLIVSAHYPEKGYQHVTIDGEKLRNNIIEFSDEGLDIVSCGAICEGVEVKIVGLEDNHLLTEDEIGEIWISGQSVTQGYWNLDEETSFNNFLPNEDQPYFATGDLGFLHNGFLYVVGRKKDMVIIRGKNFYSQDIEEIILKNTDNKLKNAIAFAIDINNTEELTIMAELSDNVTDVHEELASMIKNIVAMNCKIIPYDIVLYREEALPRTGSGKIQRQSCKKLYLEYNTTNVKGN</sequence>
<evidence type="ECO:0000313" key="6">
    <source>
        <dbReference type="Proteomes" id="UP000077317"/>
    </source>
</evidence>
<dbReference type="Gene3D" id="3.40.50.12780">
    <property type="entry name" value="N-terminal domain of ligase-like"/>
    <property type="match status" value="1"/>
</dbReference>
<dbReference type="PROSITE" id="PS00455">
    <property type="entry name" value="AMP_BINDING"/>
    <property type="match status" value="1"/>
</dbReference>
<dbReference type="STRING" id="1811193.A0O21_09010"/>